<evidence type="ECO:0000313" key="3">
    <source>
        <dbReference type="Proteomes" id="UP001642484"/>
    </source>
</evidence>
<protein>
    <recommendedName>
        <fullName evidence="4">Histone RNA hairpin-binding protein RNA-binding domain-containing protein</fullName>
    </recommendedName>
</protein>
<organism evidence="2 3">
    <name type="scientific">Durusdinium trenchii</name>
    <dbReference type="NCBI Taxonomy" id="1381693"/>
    <lineage>
        <taxon>Eukaryota</taxon>
        <taxon>Sar</taxon>
        <taxon>Alveolata</taxon>
        <taxon>Dinophyceae</taxon>
        <taxon>Suessiales</taxon>
        <taxon>Symbiodiniaceae</taxon>
        <taxon>Durusdinium</taxon>
    </lineage>
</organism>
<dbReference type="EMBL" id="CAXAMN010022239">
    <property type="protein sequence ID" value="CAK9067570.1"/>
    <property type="molecule type" value="Genomic_DNA"/>
</dbReference>
<proteinExistence type="predicted"/>
<evidence type="ECO:0000256" key="1">
    <source>
        <dbReference type="SAM" id="MobiDB-lite"/>
    </source>
</evidence>
<keyword evidence="3" id="KW-1185">Reference proteome</keyword>
<feature type="region of interest" description="Disordered" evidence="1">
    <location>
        <begin position="20"/>
        <end position="66"/>
    </location>
</feature>
<feature type="compositionally biased region" description="Basic and acidic residues" evidence="1">
    <location>
        <begin position="114"/>
        <end position="125"/>
    </location>
</feature>
<accession>A0ABP0NUU9</accession>
<name>A0ABP0NUU9_9DINO</name>
<feature type="region of interest" description="Disordered" evidence="1">
    <location>
        <begin position="78"/>
        <end position="206"/>
    </location>
</feature>
<evidence type="ECO:0000313" key="2">
    <source>
        <dbReference type="EMBL" id="CAK9067570.1"/>
    </source>
</evidence>
<feature type="compositionally biased region" description="Basic and acidic residues" evidence="1">
    <location>
        <begin position="87"/>
        <end position="105"/>
    </location>
</feature>
<sequence>MTHLTGLVVDRHGVFHAMVPPPESRPRWADLVESEEENDTEDLRPALDDASYREAPVASVEDSRSGLNAKFARSAVAGPKDFSFLLPRDDQVANGRRRGDTEKRGAGLQCTPEKLGRPSTEERSPRKAPGPGARKRRPALPQQAFPQKSNKSHLRETALPRGRAIGPCSETGSSVQSEAVEATEEEWEHREVMRGKAVAQSKASPEYQRCQGLDRLDRPTTPNHLDRSISKRQWKFLLRDWRFEIQRYLEEHEVHEAVRSRC</sequence>
<gene>
    <name evidence="2" type="ORF">CCMP2556_LOCUS33203</name>
</gene>
<evidence type="ECO:0008006" key="4">
    <source>
        <dbReference type="Google" id="ProtNLM"/>
    </source>
</evidence>
<feature type="compositionally biased region" description="Basic and acidic residues" evidence="1">
    <location>
        <begin position="41"/>
        <end position="52"/>
    </location>
</feature>
<dbReference type="Proteomes" id="UP001642484">
    <property type="component" value="Unassembled WGS sequence"/>
</dbReference>
<comment type="caution">
    <text evidence="2">The sequence shown here is derived from an EMBL/GenBank/DDBJ whole genome shotgun (WGS) entry which is preliminary data.</text>
</comment>
<reference evidence="2 3" key="1">
    <citation type="submission" date="2024-02" db="EMBL/GenBank/DDBJ databases">
        <authorList>
            <person name="Chen Y."/>
            <person name="Shah S."/>
            <person name="Dougan E. K."/>
            <person name="Thang M."/>
            <person name="Chan C."/>
        </authorList>
    </citation>
    <scope>NUCLEOTIDE SEQUENCE [LARGE SCALE GENOMIC DNA]</scope>
</reference>